<dbReference type="RefSeq" id="WP_210227345.1">
    <property type="nucleotide sequence ID" value="NZ_CP076022.1"/>
</dbReference>
<dbReference type="KEGG" id="ajg:KKR91_16015"/>
<organism evidence="2 3">
    <name type="scientific">Arthrobacter jiangjiafuii</name>
    <dbReference type="NCBI Taxonomy" id="2817475"/>
    <lineage>
        <taxon>Bacteria</taxon>
        <taxon>Bacillati</taxon>
        <taxon>Actinomycetota</taxon>
        <taxon>Actinomycetes</taxon>
        <taxon>Micrococcales</taxon>
        <taxon>Micrococcaceae</taxon>
        <taxon>Arthrobacter</taxon>
    </lineage>
</organism>
<accession>A0A975M4Q0</accession>
<evidence type="ECO:0000313" key="3">
    <source>
        <dbReference type="Proteomes" id="UP000676885"/>
    </source>
</evidence>
<keyword evidence="1" id="KW-1133">Transmembrane helix</keyword>
<sequence length="74" mass="8349">MSWTDERPPWLPPLPSPHQGRIRIAVGMIMVISCMLGILVVAFLGETLSMYTWWPLAIGLAFLMSGLLSRRRLP</sequence>
<dbReference type="AlphaFoldDB" id="A0A975M4Q0"/>
<dbReference type="Proteomes" id="UP000676885">
    <property type="component" value="Chromosome"/>
</dbReference>
<keyword evidence="1" id="KW-0472">Membrane</keyword>
<protein>
    <submittedName>
        <fullName evidence="2">Uncharacterized protein</fullName>
    </submittedName>
</protein>
<dbReference type="PROSITE" id="PS51257">
    <property type="entry name" value="PROKAR_LIPOPROTEIN"/>
    <property type="match status" value="1"/>
</dbReference>
<reference evidence="2 3" key="1">
    <citation type="submission" date="2021-05" db="EMBL/GenBank/DDBJ databases">
        <title>Novel species in genus Arthrobacter.</title>
        <authorList>
            <person name="Zhang G."/>
        </authorList>
    </citation>
    <scope>NUCLEOTIDE SEQUENCE [LARGE SCALE GENOMIC DNA]</scope>
    <source>
        <strain evidence="3">zg-ZUI227</strain>
    </source>
</reference>
<proteinExistence type="predicted"/>
<feature type="transmembrane region" description="Helical" evidence="1">
    <location>
        <begin position="24"/>
        <end position="45"/>
    </location>
</feature>
<dbReference type="EMBL" id="CP076022">
    <property type="protein sequence ID" value="QWC09938.1"/>
    <property type="molecule type" value="Genomic_DNA"/>
</dbReference>
<keyword evidence="1" id="KW-0812">Transmembrane</keyword>
<feature type="transmembrane region" description="Helical" evidence="1">
    <location>
        <begin position="51"/>
        <end position="69"/>
    </location>
</feature>
<keyword evidence="3" id="KW-1185">Reference proteome</keyword>
<name>A0A975M4Q0_9MICC</name>
<evidence type="ECO:0000313" key="2">
    <source>
        <dbReference type="EMBL" id="QWC09938.1"/>
    </source>
</evidence>
<gene>
    <name evidence="2" type="ORF">KKR91_16015</name>
</gene>
<evidence type="ECO:0000256" key="1">
    <source>
        <dbReference type="SAM" id="Phobius"/>
    </source>
</evidence>